<proteinExistence type="predicted"/>
<organism evidence="1 2">
    <name type="scientific">Paenirhodobacter huangdaonensis</name>
    <dbReference type="NCBI Taxonomy" id="2501515"/>
    <lineage>
        <taxon>Bacteria</taxon>
        <taxon>Pseudomonadati</taxon>
        <taxon>Pseudomonadota</taxon>
        <taxon>Alphaproteobacteria</taxon>
        <taxon>Rhodobacterales</taxon>
        <taxon>Rhodobacter group</taxon>
        <taxon>Paenirhodobacter</taxon>
    </lineage>
</organism>
<comment type="caution">
    <text evidence="1">The sequence shown here is derived from an EMBL/GenBank/DDBJ whole genome shotgun (WGS) entry which is preliminary data.</text>
</comment>
<evidence type="ECO:0000313" key="1">
    <source>
        <dbReference type="EMBL" id="RWR48910.1"/>
    </source>
</evidence>
<protein>
    <submittedName>
        <fullName evidence="1">Uncharacterized protein</fullName>
    </submittedName>
</protein>
<accession>A0A3S3MMP2</accession>
<reference evidence="1" key="1">
    <citation type="submission" date="2019-01" db="EMBL/GenBank/DDBJ databases">
        <title>Sinorhodobacter populi sp. nov. isolated from the symptomatic bark tissue of Populus euramericana canker.</title>
        <authorList>
            <person name="Xu G."/>
        </authorList>
    </citation>
    <scope>NUCLEOTIDE SEQUENCE [LARGE SCALE GENOMIC DNA]</scope>
    <source>
        <strain evidence="1">CGMCC 1.12963</strain>
    </source>
</reference>
<evidence type="ECO:0000313" key="2">
    <source>
        <dbReference type="Proteomes" id="UP000288071"/>
    </source>
</evidence>
<dbReference type="AlphaFoldDB" id="A0A3S3MMP2"/>
<dbReference type="Proteomes" id="UP000288071">
    <property type="component" value="Unassembled WGS sequence"/>
</dbReference>
<sequence length="184" mass="20200">MEFSAFLDHLRDAYLVEFEAAYEQQKSERGAIHPEVAFEISGDTYRHIYVVDFIAGKAGRGIAIEVNPGRQAYVSGGPFVYDGMTVSFRCASWDGMAFALTPVTPQLHGFEPWFDRWVNLDEQSPVVGGHHSGGIHSAVLGERHLEVDFGTAPIDALTGLLKIFAENGVREVKVASSKTPEPCD</sequence>
<name>A0A3S3MMP2_9RHOB</name>
<reference evidence="1" key="2">
    <citation type="submission" date="2019-01" db="EMBL/GenBank/DDBJ databases">
        <authorList>
            <person name="Li Y."/>
        </authorList>
    </citation>
    <scope>NUCLEOTIDE SEQUENCE [LARGE SCALE GENOMIC DNA]</scope>
    <source>
        <strain evidence="1">CGMCC 1.12963</strain>
    </source>
</reference>
<keyword evidence="2" id="KW-1185">Reference proteome</keyword>
<dbReference type="EMBL" id="SAVA01000013">
    <property type="protein sequence ID" value="RWR48910.1"/>
    <property type="molecule type" value="Genomic_DNA"/>
</dbReference>
<gene>
    <name evidence="1" type="ORF">EOW66_17475</name>
</gene>
<dbReference type="RefSeq" id="WP_128157625.1">
    <property type="nucleotide sequence ID" value="NZ_JBHSOM010000010.1"/>
</dbReference>